<dbReference type="GO" id="GO:0006935">
    <property type="term" value="P:chemotaxis"/>
    <property type="evidence" value="ECO:0007669"/>
    <property type="project" value="UniProtKB-UniRule"/>
</dbReference>
<dbReference type="Pfam" id="PF01339">
    <property type="entry name" value="CheB_methylest"/>
    <property type="match status" value="1"/>
</dbReference>
<feature type="domain" description="CheB-type methylesterase" evidence="6">
    <location>
        <begin position="1"/>
        <end position="188"/>
    </location>
</feature>
<geneLocation type="plasmid" evidence="7 8">
    <name>AbAZ39_p4</name>
</geneLocation>
<keyword evidence="7" id="KW-0614">Plasmid</keyword>
<dbReference type="InterPro" id="IPR035909">
    <property type="entry name" value="CheB_C"/>
</dbReference>
<organism evidence="7 8">
    <name type="scientific">Azospirillum argentinense</name>
    <dbReference type="NCBI Taxonomy" id="2970906"/>
    <lineage>
        <taxon>Bacteria</taxon>
        <taxon>Pseudomonadati</taxon>
        <taxon>Pseudomonadota</taxon>
        <taxon>Alphaproteobacteria</taxon>
        <taxon>Rhodospirillales</taxon>
        <taxon>Azospirillaceae</taxon>
        <taxon>Azospirillum</taxon>
    </lineage>
</organism>
<keyword evidence="1" id="KW-0963">Cytoplasm</keyword>
<dbReference type="Proteomes" id="UP000027186">
    <property type="component" value="Plasmid AbAZ39_p4"/>
</dbReference>
<dbReference type="GO" id="GO:0005737">
    <property type="term" value="C:cytoplasm"/>
    <property type="evidence" value="ECO:0007669"/>
    <property type="project" value="InterPro"/>
</dbReference>
<proteinExistence type="predicted"/>
<reference evidence="7 8" key="1">
    <citation type="journal article" date="2014" name="Genome Announc.">
        <title>Complete Genome Sequence of the Model Rhizosphere Strain Azospirillum brasilense Az39, Successfully Applied in Agriculture.</title>
        <authorList>
            <person name="Rivera D."/>
            <person name="Revale S."/>
            <person name="Molina R."/>
            <person name="Gualpa J."/>
            <person name="Puente M."/>
            <person name="Maroniche G."/>
            <person name="Paris G."/>
            <person name="Baker D."/>
            <person name="Clavijo B."/>
            <person name="McLay K."/>
            <person name="Spaepen S."/>
            <person name="Perticari A."/>
            <person name="Vazquez M."/>
            <person name="Wisniewski-Dye F."/>
            <person name="Watkins C."/>
            <person name="Martinez-Abarca F."/>
            <person name="Vanderleyden J."/>
            <person name="Cassan F."/>
        </authorList>
    </citation>
    <scope>NUCLEOTIDE SEQUENCE [LARGE SCALE GENOMIC DNA]</scope>
    <source>
        <strain evidence="7 8">Az39</strain>
        <plasmid evidence="7">AbAZ39_p4</plasmid>
    </source>
</reference>
<dbReference type="PANTHER" id="PTHR42872:SF6">
    <property type="entry name" value="PROTEIN-GLUTAMATE METHYLESTERASE_PROTEIN-GLUTAMINE GLUTAMINASE"/>
    <property type="match status" value="1"/>
</dbReference>
<dbReference type="KEGG" id="abq:ABAZ39_30970"/>
<dbReference type="CDD" id="cd16433">
    <property type="entry name" value="CheB"/>
    <property type="match status" value="1"/>
</dbReference>
<dbReference type="GO" id="GO:0008984">
    <property type="term" value="F:protein-glutamate methylesterase activity"/>
    <property type="evidence" value="ECO:0007669"/>
    <property type="project" value="UniProtKB-EC"/>
</dbReference>
<name>A0A060DZS7_9PROT</name>
<evidence type="ECO:0000256" key="1">
    <source>
        <dbReference type="ARBA" id="ARBA00022490"/>
    </source>
</evidence>
<dbReference type="Gene3D" id="3.40.50.180">
    <property type="entry name" value="Methylesterase CheB, C-terminal domain"/>
    <property type="match status" value="1"/>
</dbReference>
<feature type="active site" evidence="5">
    <location>
        <position position="130"/>
    </location>
</feature>
<dbReference type="PANTHER" id="PTHR42872">
    <property type="entry name" value="PROTEIN-GLUTAMATE METHYLESTERASE/PROTEIN-GLUTAMINE GLUTAMINASE"/>
    <property type="match status" value="1"/>
</dbReference>
<dbReference type="PIRSF" id="PIRSF036461">
    <property type="entry name" value="Chmtx_methlestr"/>
    <property type="match status" value="1"/>
</dbReference>
<evidence type="ECO:0000256" key="2">
    <source>
        <dbReference type="ARBA" id="ARBA00022801"/>
    </source>
</evidence>
<feature type="active site" evidence="5">
    <location>
        <position position="12"/>
    </location>
</feature>
<dbReference type="InterPro" id="IPR011247">
    <property type="entry name" value="Chemotax_prot-Glu_Me-esterase"/>
</dbReference>
<dbReference type="EMBL" id="CP007797">
    <property type="protein sequence ID" value="AIB16279.1"/>
    <property type="molecule type" value="Genomic_DNA"/>
</dbReference>
<dbReference type="PROSITE" id="PS50122">
    <property type="entry name" value="CHEB"/>
    <property type="match status" value="1"/>
</dbReference>
<feature type="active site" evidence="5">
    <location>
        <position position="39"/>
    </location>
</feature>
<evidence type="ECO:0000313" key="7">
    <source>
        <dbReference type="EMBL" id="AIB16279.1"/>
    </source>
</evidence>
<protein>
    <recommendedName>
        <fullName evidence="3">protein-glutamate methylesterase</fullName>
        <ecNumber evidence="3">3.1.1.61</ecNumber>
    </recommendedName>
</protein>
<sequence length="339" mass="36590">MDKRDILAIGASAGGITALRRLFAGMPRDVTATVFVVQHIGATHSVLPVLLSRAGWLPAFHPEDGEPVREGWIHVAPPDHHLLVRNGCALVRRGARENRCRPSIDPLFRSVAVAYGVRAVGLILTGTLDDGTAGLRAVKRCGGLAMVQDPDDAEWPDMPRNAMRNVSVDACAPLSDLPALLARRLAEPCGPPVPVPDDIAMEARVPENEFDAVPELTASVGKPSTLSCPDCGGNLVEIEDGPLLRFRCKVGHAYGPAALAESHRESIEQAIWVALRTHQDRAIMFRRLAGRAREHGHPTVEANWTRSAQEAERTVAMLKEVLSRQGQELAGSLAEEGED</sequence>
<evidence type="ECO:0000313" key="8">
    <source>
        <dbReference type="Proteomes" id="UP000027186"/>
    </source>
</evidence>
<evidence type="ECO:0000256" key="4">
    <source>
        <dbReference type="ARBA" id="ARBA00048267"/>
    </source>
</evidence>
<evidence type="ECO:0000259" key="6">
    <source>
        <dbReference type="PROSITE" id="PS50122"/>
    </source>
</evidence>
<dbReference type="GO" id="GO:0000156">
    <property type="term" value="F:phosphorelay response regulator activity"/>
    <property type="evidence" value="ECO:0007669"/>
    <property type="project" value="InterPro"/>
</dbReference>
<evidence type="ECO:0000256" key="5">
    <source>
        <dbReference type="PROSITE-ProRule" id="PRU00050"/>
    </source>
</evidence>
<accession>A0A060DZS7</accession>
<keyword evidence="2 5" id="KW-0378">Hydrolase</keyword>
<comment type="catalytic activity">
    <reaction evidence="4">
        <text>[protein]-L-glutamate 5-O-methyl ester + H2O = L-glutamyl-[protein] + methanol + H(+)</text>
        <dbReference type="Rhea" id="RHEA:23236"/>
        <dbReference type="Rhea" id="RHEA-COMP:10208"/>
        <dbReference type="Rhea" id="RHEA-COMP:10311"/>
        <dbReference type="ChEBI" id="CHEBI:15377"/>
        <dbReference type="ChEBI" id="CHEBI:15378"/>
        <dbReference type="ChEBI" id="CHEBI:17790"/>
        <dbReference type="ChEBI" id="CHEBI:29973"/>
        <dbReference type="ChEBI" id="CHEBI:82795"/>
        <dbReference type="EC" id="3.1.1.61"/>
    </reaction>
</comment>
<dbReference type="InterPro" id="IPR000673">
    <property type="entry name" value="Sig_transdc_resp-reg_Me-estase"/>
</dbReference>
<dbReference type="SUPFAM" id="SSF52738">
    <property type="entry name" value="Methylesterase CheB, C-terminal domain"/>
    <property type="match status" value="1"/>
</dbReference>
<gene>
    <name evidence="7" type="ORF">ABAZ39_30970</name>
</gene>
<dbReference type="EC" id="3.1.1.61" evidence="3"/>
<evidence type="ECO:0000256" key="3">
    <source>
        <dbReference type="ARBA" id="ARBA00039140"/>
    </source>
</evidence>
<dbReference type="AlphaFoldDB" id="A0A060DZS7"/>
<dbReference type="RefSeq" id="WP_040138020.1">
    <property type="nucleotide sequence ID" value="NZ_CP007797.1"/>
</dbReference>
<keyword evidence="5" id="KW-0145">Chemotaxis</keyword>